<keyword evidence="7" id="KW-0678">Repressor</keyword>
<dbReference type="STRING" id="1588748.HMPREF3182_00023"/>
<dbReference type="GO" id="GO:0051259">
    <property type="term" value="P:protein complex oligomerization"/>
    <property type="evidence" value="ECO:0007669"/>
    <property type="project" value="InterPro"/>
</dbReference>
<dbReference type="Gene3D" id="1.10.10.10">
    <property type="entry name" value="Winged helix-like DNA-binding domain superfamily/Winged helix DNA-binding domain"/>
    <property type="match status" value="1"/>
</dbReference>
<evidence type="ECO:0000256" key="4">
    <source>
        <dbReference type="ARBA" id="ARBA00023015"/>
    </source>
</evidence>
<sequence length="151" mass="17054">MKRFRYSKIKEIVQSRPIETQDELAKALEEEGIDVTQATVSRDIKELMLIKVPTSDGHYRYALSPEQNLLMSKNRMVRLFQDSVVRVDSALNQVVIHTLPGSANPVAAAIDHARWEHVLGTLAGDDTILIIMRSEEAVKPLVKLLFSLMNE</sequence>
<dbReference type="GO" id="GO:0003677">
    <property type="term" value="F:DNA binding"/>
    <property type="evidence" value="ECO:0007669"/>
    <property type="project" value="UniProtKB-KW"/>
</dbReference>
<evidence type="ECO:0000256" key="3">
    <source>
        <dbReference type="ARBA" id="ARBA00022490"/>
    </source>
</evidence>
<dbReference type="PRINTS" id="PR01467">
    <property type="entry name" value="ARGREPRESSOR"/>
</dbReference>
<dbReference type="InterPro" id="IPR036251">
    <property type="entry name" value="Arg_repress_C_sf"/>
</dbReference>
<dbReference type="Pfam" id="PF01316">
    <property type="entry name" value="Arg_repressor"/>
    <property type="match status" value="1"/>
</dbReference>
<dbReference type="NCBIfam" id="TIGR01529">
    <property type="entry name" value="argR_whole"/>
    <property type="match status" value="1"/>
</dbReference>
<dbReference type="PANTHER" id="PTHR34471:SF1">
    <property type="entry name" value="ARGININE REPRESSOR"/>
    <property type="match status" value="1"/>
</dbReference>
<comment type="caution">
    <text evidence="11">The sequence shown here is derived from an EMBL/GenBank/DDBJ whole genome shotgun (WGS) entry which is preliminary data.</text>
</comment>
<keyword evidence="7" id="KW-0055">Arginine biosynthesis</keyword>
<protein>
    <recommendedName>
        <fullName evidence="7 8">Arginine repressor</fullName>
    </recommendedName>
</protein>
<comment type="similarity">
    <text evidence="2 7">Belongs to the ArgR family.</text>
</comment>
<comment type="pathway">
    <text evidence="7">Amino-acid biosynthesis; L-arginine biosynthesis [regulation].</text>
</comment>
<dbReference type="InterPro" id="IPR001669">
    <property type="entry name" value="Arg_repress"/>
</dbReference>
<keyword evidence="4 7" id="KW-0805">Transcription regulation</keyword>
<evidence type="ECO:0000313" key="11">
    <source>
        <dbReference type="EMBL" id="KXB93107.1"/>
    </source>
</evidence>
<comment type="function">
    <text evidence="7">Regulates arginine biosynthesis genes.</text>
</comment>
<dbReference type="InterPro" id="IPR036388">
    <property type="entry name" value="WH-like_DNA-bd_sf"/>
</dbReference>
<dbReference type="PANTHER" id="PTHR34471">
    <property type="entry name" value="ARGININE REPRESSOR"/>
    <property type="match status" value="1"/>
</dbReference>
<dbReference type="Pfam" id="PF02863">
    <property type="entry name" value="Arg_repressor_C"/>
    <property type="match status" value="1"/>
</dbReference>
<dbReference type="InterPro" id="IPR020900">
    <property type="entry name" value="Arg_repress_DNA-bd"/>
</dbReference>
<dbReference type="HAMAP" id="MF_00173">
    <property type="entry name" value="Arg_repressor"/>
    <property type="match status" value="1"/>
</dbReference>
<dbReference type="InterPro" id="IPR020899">
    <property type="entry name" value="Arg_repress_C"/>
</dbReference>
<dbReference type="GO" id="GO:0034618">
    <property type="term" value="F:arginine binding"/>
    <property type="evidence" value="ECO:0007669"/>
    <property type="project" value="InterPro"/>
</dbReference>
<evidence type="ECO:0000256" key="6">
    <source>
        <dbReference type="ARBA" id="ARBA00023163"/>
    </source>
</evidence>
<evidence type="ECO:0000313" key="12">
    <source>
        <dbReference type="Proteomes" id="UP000070160"/>
    </source>
</evidence>
<evidence type="ECO:0000256" key="8">
    <source>
        <dbReference type="NCBIfam" id="TIGR01529"/>
    </source>
</evidence>
<evidence type="ECO:0000259" key="10">
    <source>
        <dbReference type="Pfam" id="PF02863"/>
    </source>
</evidence>
<proteinExistence type="inferred from homology"/>
<dbReference type="GO" id="GO:0005737">
    <property type="term" value="C:cytoplasm"/>
    <property type="evidence" value="ECO:0007669"/>
    <property type="project" value="UniProtKB-SubCell"/>
</dbReference>
<name>A0A134CLU9_9FIRM</name>
<gene>
    <name evidence="7" type="primary">argR</name>
    <name evidence="11" type="ORF">HMPREF3182_00023</name>
</gene>
<dbReference type="GO" id="GO:0006526">
    <property type="term" value="P:L-arginine biosynthetic process"/>
    <property type="evidence" value="ECO:0007669"/>
    <property type="project" value="UniProtKB-UniPathway"/>
</dbReference>
<dbReference type="Proteomes" id="UP000070160">
    <property type="component" value="Unassembled WGS sequence"/>
</dbReference>
<dbReference type="GO" id="GO:1900079">
    <property type="term" value="P:regulation of arginine biosynthetic process"/>
    <property type="evidence" value="ECO:0007669"/>
    <property type="project" value="UniProtKB-UniRule"/>
</dbReference>
<accession>A0A134CLU9</accession>
<comment type="subcellular location">
    <subcellularLocation>
        <location evidence="1 7">Cytoplasm</location>
    </subcellularLocation>
</comment>
<evidence type="ECO:0000259" key="9">
    <source>
        <dbReference type="Pfam" id="PF01316"/>
    </source>
</evidence>
<dbReference type="GO" id="GO:0003700">
    <property type="term" value="F:DNA-binding transcription factor activity"/>
    <property type="evidence" value="ECO:0007669"/>
    <property type="project" value="UniProtKB-UniRule"/>
</dbReference>
<dbReference type="AlphaFoldDB" id="A0A134CLU9"/>
<dbReference type="SUPFAM" id="SSF46785">
    <property type="entry name" value="Winged helix' DNA-binding domain"/>
    <property type="match status" value="1"/>
</dbReference>
<evidence type="ECO:0000256" key="1">
    <source>
        <dbReference type="ARBA" id="ARBA00004496"/>
    </source>
</evidence>
<evidence type="ECO:0000256" key="2">
    <source>
        <dbReference type="ARBA" id="ARBA00008316"/>
    </source>
</evidence>
<reference evidence="12" key="1">
    <citation type="submission" date="2016-01" db="EMBL/GenBank/DDBJ databases">
        <authorList>
            <person name="Mitreva M."/>
            <person name="Pepin K.H."/>
            <person name="Mihindukulasuriya K.A."/>
            <person name="Fulton R."/>
            <person name="Fronick C."/>
            <person name="O'Laughlin M."/>
            <person name="Miner T."/>
            <person name="Herter B."/>
            <person name="Rosa B.A."/>
            <person name="Cordes M."/>
            <person name="Tomlinson C."/>
            <person name="Wollam A."/>
            <person name="Palsikar V.B."/>
            <person name="Mardis E.R."/>
            <person name="Wilson R.K."/>
        </authorList>
    </citation>
    <scope>NUCLEOTIDE SEQUENCE [LARGE SCALE GENOMIC DNA]</scope>
    <source>
        <strain evidence="12">KA00182</strain>
    </source>
</reference>
<keyword evidence="3 7" id="KW-0963">Cytoplasm</keyword>
<keyword evidence="7" id="KW-0028">Amino-acid biosynthesis</keyword>
<dbReference type="PATRIC" id="fig|1588748.3.peg.23"/>
<dbReference type="Gene3D" id="3.30.1360.40">
    <property type="match status" value="1"/>
</dbReference>
<dbReference type="SUPFAM" id="SSF55252">
    <property type="entry name" value="C-terminal domain of arginine repressor"/>
    <property type="match status" value="1"/>
</dbReference>
<dbReference type="UniPathway" id="UPA00068"/>
<dbReference type="RefSeq" id="WP_062484808.1">
    <property type="nucleotide sequence ID" value="NZ_KQ960925.1"/>
</dbReference>
<keyword evidence="6 7" id="KW-0804">Transcription</keyword>
<evidence type="ECO:0000256" key="7">
    <source>
        <dbReference type="HAMAP-Rule" id="MF_00173"/>
    </source>
</evidence>
<evidence type="ECO:0000256" key="5">
    <source>
        <dbReference type="ARBA" id="ARBA00023125"/>
    </source>
</evidence>
<feature type="domain" description="Arginine repressor C-terminal" evidence="10">
    <location>
        <begin position="80"/>
        <end position="144"/>
    </location>
</feature>
<keyword evidence="12" id="KW-1185">Reference proteome</keyword>
<keyword evidence="5 7" id="KW-0238">DNA-binding</keyword>
<feature type="domain" description="Arginine repressor DNA-binding" evidence="9">
    <location>
        <begin position="2"/>
        <end position="68"/>
    </location>
</feature>
<dbReference type="InterPro" id="IPR036390">
    <property type="entry name" value="WH_DNA-bd_sf"/>
</dbReference>
<dbReference type="EMBL" id="LSDT01000002">
    <property type="protein sequence ID" value="KXB93107.1"/>
    <property type="molecule type" value="Genomic_DNA"/>
</dbReference>
<organism evidence="11 12">
    <name type="scientific">Megasphaera hutchinsoni</name>
    <dbReference type="NCBI Taxonomy" id="1588748"/>
    <lineage>
        <taxon>Bacteria</taxon>
        <taxon>Bacillati</taxon>
        <taxon>Bacillota</taxon>
        <taxon>Negativicutes</taxon>
        <taxon>Veillonellales</taxon>
        <taxon>Veillonellaceae</taxon>
        <taxon>Megasphaera</taxon>
    </lineage>
</organism>